<evidence type="ECO:0000313" key="12">
    <source>
        <dbReference type="Proteomes" id="UP000623467"/>
    </source>
</evidence>
<gene>
    <name evidence="11" type="ORF">MSAN_00839500</name>
</gene>
<feature type="compositionally biased region" description="Polar residues" evidence="10">
    <location>
        <begin position="1"/>
        <end position="13"/>
    </location>
</feature>
<keyword evidence="4" id="KW-0132">Cell division</keyword>
<feature type="region of interest" description="Disordered" evidence="10">
    <location>
        <begin position="1"/>
        <end position="29"/>
    </location>
</feature>
<evidence type="ECO:0000256" key="2">
    <source>
        <dbReference type="ARBA" id="ARBA00005479"/>
    </source>
</evidence>
<dbReference type="GO" id="GO:0051225">
    <property type="term" value="P:spindle assembly"/>
    <property type="evidence" value="ECO:0007669"/>
    <property type="project" value="InterPro"/>
</dbReference>
<dbReference type="AlphaFoldDB" id="A0A8H6YVA1"/>
<evidence type="ECO:0000313" key="11">
    <source>
        <dbReference type="EMBL" id="KAF7367755.1"/>
    </source>
</evidence>
<accession>A0A8H6YVA1</accession>
<name>A0A8H6YVA1_9AGAR</name>
<evidence type="ECO:0000256" key="3">
    <source>
        <dbReference type="ARBA" id="ARBA00022490"/>
    </source>
</evidence>
<comment type="subcellular location">
    <subcellularLocation>
        <location evidence="1">Cytoplasm</location>
        <location evidence="1">Cytoskeleton</location>
        <location evidence="1">Spindle</location>
    </subcellularLocation>
</comment>
<evidence type="ECO:0000256" key="4">
    <source>
        <dbReference type="ARBA" id="ARBA00022618"/>
    </source>
</evidence>
<keyword evidence="7" id="KW-0175">Coiled coil</keyword>
<evidence type="ECO:0000256" key="7">
    <source>
        <dbReference type="ARBA" id="ARBA00023054"/>
    </source>
</evidence>
<keyword evidence="6" id="KW-0498">Mitosis</keyword>
<keyword evidence="3" id="KW-0963">Cytoplasm</keyword>
<keyword evidence="9" id="KW-0131">Cell cycle</keyword>
<evidence type="ECO:0000256" key="9">
    <source>
        <dbReference type="ARBA" id="ARBA00023306"/>
    </source>
</evidence>
<evidence type="ECO:0000256" key="1">
    <source>
        <dbReference type="ARBA" id="ARBA00004186"/>
    </source>
</evidence>
<dbReference type="PANTHER" id="PTHR31570">
    <property type="entry name" value="HAUS AUGMIN-LIKE COMPLEX SUBUNIT 1"/>
    <property type="match status" value="1"/>
</dbReference>
<dbReference type="GO" id="GO:0005829">
    <property type="term" value="C:cytosol"/>
    <property type="evidence" value="ECO:0007669"/>
    <property type="project" value="TreeGrafter"/>
</dbReference>
<reference evidence="11" key="1">
    <citation type="submission" date="2020-05" db="EMBL/GenBank/DDBJ databases">
        <title>Mycena genomes resolve the evolution of fungal bioluminescence.</title>
        <authorList>
            <person name="Tsai I.J."/>
        </authorList>
    </citation>
    <scope>NUCLEOTIDE SEQUENCE</scope>
    <source>
        <strain evidence="11">160909Yilan</strain>
    </source>
</reference>
<sequence length="225" mass="25124">MTTPSENPTSSNFRRVPPSPGFGDPTGAGHLDGLVSTLKPEVQERLDLLTRVADLLGIDDLAFSSYASAIIRLSAREQDSRQGLNRLILVECELQNHLATTMHEERLIESWMVRLDQDLAAKESMSVIQNRREAMLKKAKEYRTLLEAISTDTPAITFETLMAQQTANEHKMHSIKEKHAQVKAFKGLPPNLALARQQLKSARAAQMELIQLRERLLGQMAASVI</sequence>
<keyword evidence="8" id="KW-0206">Cytoskeleton</keyword>
<dbReference type="GO" id="GO:0005874">
    <property type="term" value="C:microtubule"/>
    <property type="evidence" value="ECO:0007669"/>
    <property type="project" value="UniProtKB-KW"/>
</dbReference>
<dbReference type="EMBL" id="JACAZH010000005">
    <property type="protein sequence ID" value="KAF7367755.1"/>
    <property type="molecule type" value="Genomic_DNA"/>
</dbReference>
<dbReference type="PANTHER" id="PTHR31570:SF1">
    <property type="entry name" value="HAUS AUGMIN-LIKE COMPLEX SUBUNIT 1"/>
    <property type="match status" value="1"/>
</dbReference>
<protein>
    <submittedName>
        <fullName evidence="11">PCI domain-containing protein</fullName>
    </submittedName>
</protein>
<keyword evidence="5" id="KW-0493">Microtubule</keyword>
<evidence type="ECO:0000256" key="5">
    <source>
        <dbReference type="ARBA" id="ARBA00022701"/>
    </source>
</evidence>
<dbReference type="InterPro" id="IPR026243">
    <property type="entry name" value="HAUS1"/>
</dbReference>
<evidence type="ECO:0000256" key="10">
    <source>
        <dbReference type="SAM" id="MobiDB-lite"/>
    </source>
</evidence>
<dbReference type="GO" id="GO:0070652">
    <property type="term" value="C:HAUS complex"/>
    <property type="evidence" value="ECO:0007669"/>
    <property type="project" value="InterPro"/>
</dbReference>
<dbReference type="GO" id="GO:0051301">
    <property type="term" value="P:cell division"/>
    <property type="evidence" value="ECO:0007669"/>
    <property type="project" value="UniProtKB-KW"/>
</dbReference>
<evidence type="ECO:0000256" key="8">
    <source>
        <dbReference type="ARBA" id="ARBA00023212"/>
    </source>
</evidence>
<dbReference type="Pfam" id="PF25762">
    <property type="entry name" value="HAUS1"/>
    <property type="match status" value="1"/>
</dbReference>
<keyword evidence="12" id="KW-1185">Reference proteome</keyword>
<comment type="similarity">
    <text evidence="2">Belongs to the HAUS1 family.</text>
</comment>
<proteinExistence type="inferred from homology"/>
<dbReference type="OrthoDB" id="5372507at2759"/>
<organism evidence="11 12">
    <name type="scientific">Mycena sanguinolenta</name>
    <dbReference type="NCBI Taxonomy" id="230812"/>
    <lineage>
        <taxon>Eukaryota</taxon>
        <taxon>Fungi</taxon>
        <taxon>Dikarya</taxon>
        <taxon>Basidiomycota</taxon>
        <taxon>Agaricomycotina</taxon>
        <taxon>Agaricomycetes</taxon>
        <taxon>Agaricomycetidae</taxon>
        <taxon>Agaricales</taxon>
        <taxon>Marasmiineae</taxon>
        <taxon>Mycenaceae</taxon>
        <taxon>Mycena</taxon>
    </lineage>
</organism>
<comment type="caution">
    <text evidence="11">The sequence shown here is derived from an EMBL/GenBank/DDBJ whole genome shotgun (WGS) entry which is preliminary data.</text>
</comment>
<dbReference type="Proteomes" id="UP000623467">
    <property type="component" value="Unassembled WGS sequence"/>
</dbReference>
<dbReference type="GO" id="GO:0005819">
    <property type="term" value="C:spindle"/>
    <property type="evidence" value="ECO:0007669"/>
    <property type="project" value="UniProtKB-SubCell"/>
</dbReference>
<evidence type="ECO:0000256" key="6">
    <source>
        <dbReference type="ARBA" id="ARBA00022776"/>
    </source>
</evidence>